<dbReference type="GO" id="GO:0005524">
    <property type="term" value="F:ATP binding"/>
    <property type="evidence" value="ECO:0007669"/>
    <property type="project" value="UniProtKB-KW"/>
</dbReference>
<dbReference type="EC" id="2.7.13.3" evidence="2"/>
<evidence type="ECO:0000259" key="10">
    <source>
        <dbReference type="Pfam" id="PF07730"/>
    </source>
</evidence>
<accession>A0A931CM52</accession>
<evidence type="ECO:0000256" key="6">
    <source>
        <dbReference type="ARBA" id="ARBA00022777"/>
    </source>
</evidence>
<evidence type="ECO:0000256" key="3">
    <source>
        <dbReference type="ARBA" id="ARBA00022553"/>
    </source>
</evidence>
<dbReference type="GO" id="GO:0016020">
    <property type="term" value="C:membrane"/>
    <property type="evidence" value="ECO:0007669"/>
    <property type="project" value="InterPro"/>
</dbReference>
<dbReference type="PANTHER" id="PTHR24421">
    <property type="entry name" value="NITRATE/NITRITE SENSOR PROTEIN NARX-RELATED"/>
    <property type="match status" value="1"/>
</dbReference>
<comment type="catalytic activity">
    <reaction evidence="1">
        <text>ATP + protein L-histidine = ADP + protein N-phospho-L-histidine.</text>
        <dbReference type="EC" id="2.7.13.3"/>
    </reaction>
</comment>
<feature type="transmembrane region" description="Helical" evidence="9">
    <location>
        <begin position="145"/>
        <end position="163"/>
    </location>
</feature>
<keyword evidence="6 11" id="KW-0418">Kinase</keyword>
<sequence>MSRLLRPLVRAGTYRRAVFLLLGAVLALPYLLGAGLLAQTLIESGAGRPDLLAVIAVCGLIALVPPFLGGTRELQIVAARSLLGVDLPGHDRGHPPELETRLRAAVWFGLHLLSGVAIGAVMLFAIPVAILALAGGEGLADRSSWWWIPAGPLLLITSIYATAGLGRLAATMAPVLLGPSPAQRLAEAHEQERRLAERNRLARELHDSVGHALTAMTLQAGAARAVFDSDPGFARQALHAIEETGRTAAGELDAVLGILRDDAASRAPAPTLADLDRLLTGDVDAEVAAVDVPPQVSREAFRIVQESLTNAARHGSGTATLRVRSHQEELMIDVINPRAAGDAGRSGGHGIDGMRERVRLLGGTLSAGPDGELWRVTARLPVVRP</sequence>
<dbReference type="InterPro" id="IPR050482">
    <property type="entry name" value="Sensor_HK_TwoCompSys"/>
</dbReference>
<evidence type="ECO:0000256" key="4">
    <source>
        <dbReference type="ARBA" id="ARBA00022679"/>
    </source>
</evidence>
<keyword evidence="4" id="KW-0808">Transferase</keyword>
<dbReference type="AlphaFoldDB" id="A0A931CM52"/>
<dbReference type="PANTHER" id="PTHR24421:SF10">
    <property type="entry name" value="NITRATE_NITRITE SENSOR PROTEIN NARQ"/>
    <property type="match status" value="1"/>
</dbReference>
<evidence type="ECO:0000256" key="7">
    <source>
        <dbReference type="ARBA" id="ARBA00022840"/>
    </source>
</evidence>
<proteinExistence type="predicted"/>
<feature type="domain" description="Signal transduction histidine kinase subgroup 3 dimerisation and phosphoacceptor" evidence="10">
    <location>
        <begin position="197"/>
        <end position="262"/>
    </location>
</feature>
<evidence type="ECO:0000313" key="11">
    <source>
        <dbReference type="EMBL" id="MBG0567460.1"/>
    </source>
</evidence>
<keyword evidence="12" id="KW-1185">Reference proteome</keyword>
<feature type="transmembrane region" description="Helical" evidence="9">
    <location>
        <begin position="49"/>
        <end position="68"/>
    </location>
</feature>
<dbReference type="Gene3D" id="1.20.5.1930">
    <property type="match status" value="1"/>
</dbReference>
<keyword evidence="9" id="KW-0812">Transmembrane</keyword>
<dbReference type="GO" id="GO:0000155">
    <property type="term" value="F:phosphorelay sensor kinase activity"/>
    <property type="evidence" value="ECO:0007669"/>
    <property type="project" value="InterPro"/>
</dbReference>
<name>A0A931CM52_9ACTN</name>
<evidence type="ECO:0000256" key="1">
    <source>
        <dbReference type="ARBA" id="ARBA00000085"/>
    </source>
</evidence>
<gene>
    <name evidence="11" type="ORF">I4J89_39040</name>
</gene>
<evidence type="ECO:0000256" key="2">
    <source>
        <dbReference type="ARBA" id="ARBA00012438"/>
    </source>
</evidence>
<organism evidence="11 12">
    <name type="scientific">Actinoplanes aureus</name>
    <dbReference type="NCBI Taxonomy" id="2792083"/>
    <lineage>
        <taxon>Bacteria</taxon>
        <taxon>Bacillati</taxon>
        <taxon>Actinomycetota</taxon>
        <taxon>Actinomycetes</taxon>
        <taxon>Micromonosporales</taxon>
        <taxon>Micromonosporaceae</taxon>
        <taxon>Actinoplanes</taxon>
    </lineage>
</organism>
<keyword evidence="3" id="KW-0597">Phosphoprotein</keyword>
<keyword evidence="7" id="KW-0067">ATP-binding</keyword>
<evidence type="ECO:0000313" key="12">
    <source>
        <dbReference type="Proteomes" id="UP000598146"/>
    </source>
</evidence>
<reference evidence="11" key="1">
    <citation type="submission" date="2020-11" db="EMBL/GenBank/DDBJ databases">
        <title>Isolation and identification of active actinomycetes.</title>
        <authorList>
            <person name="Sun X."/>
        </authorList>
    </citation>
    <scope>NUCLEOTIDE SEQUENCE</scope>
    <source>
        <strain evidence="11">NEAU-A11</strain>
    </source>
</reference>
<keyword evidence="9" id="KW-1133">Transmembrane helix</keyword>
<protein>
    <recommendedName>
        <fullName evidence="2">histidine kinase</fullName>
        <ecNumber evidence="2">2.7.13.3</ecNumber>
    </recommendedName>
</protein>
<dbReference type="Proteomes" id="UP000598146">
    <property type="component" value="Unassembled WGS sequence"/>
</dbReference>
<dbReference type="GO" id="GO:0046983">
    <property type="term" value="F:protein dimerization activity"/>
    <property type="evidence" value="ECO:0007669"/>
    <property type="project" value="InterPro"/>
</dbReference>
<dbReference type="Pfam" id="PF07730">
    <property type="entry name" value="HisKA_3"/>
    <property type="match status" value="1"/>
</dbReference>
<dbReference type="SUPFAM" id="SSF55874">
    <property type="entry name" value="ATPase domain of HSP90 chaperone/DNA topoisomerase II/histidine kinase"/>
    <property type="match status" value="1"/>
</dbReference>
<keyword evidence="9" id="KW-0472">Membrane</keyword>
<comment type="caution">
    <text evidence="11">The sequence shown here is derived from an EMBL/GenBank/DDBJ whole genome shotgun (WGS) entry which is preliminary data.</text>
</comment>
<evidence type="ECO:0000256" key="9">
    <source>
        <dbReference type="SAM" id="Phobius"/>
    </source>
</evidence>
<dbReference type="RefSeq" id="WP_196419232.1">
    <property type="nucleotide sequence ID" value="NZ_JADQTO010000027.1"/>
</dbReference>
<dbReference type="InterPro" id="IPR036890">
    <property type="entry name" value="HATPase_C_sf"/>
</dbReference>
<dbReference type="InterPro" id="IPR011712">
    <property type="entry name" value="Sig_transdc_His_kin_sub3_dim/P"/>
</dbReference>
<keyword evidence="8" id="KW-0902">Two-component regulatory system</keyword>
<evidence type="ECO:0000256" key="5">
    <source>
        <dbReference type="ARBA" id="ARBA00022741"/>
    </source>
</evidence>
<dbReference type="EMBL" id="JADQTO010000027">
    <property type="protein sequence ID" value="MBG0567460.1"/>
    <property type="molecule type" value="Genomic_DNA"/>
</dbReference>
<feature type="transmembrane region" description="Helical" evidence="9">
    <location>
        <begin position="105"/>
        <end position="133"/>
    </location>
</feature>
<dbReference type="Gene3D" id="3.30.565.10">
    <property type="entry name" value="Histidine kinase-like ATPase, C-terminal domain"/>
    <property type="match status" value="1"/>
</dbReference>
<keyword evidence="5" id="KW-0547">Nucleotide-binding</keyword>
<dbReference type="CDD" id="cd16917">
    <property type="entry name" value="HATPase_UhpB-NarQ-NarX-like"/>
    <property type="match status" value="1"/>
</dbReference>
<evidence type="ECO:0000256" key="8">
    <source>
        <dbReference type="ARBA" id="ARBA00023012"/>
    </source>
</evidence>